<keyword evidence="10" id="KW-0735">Signal-anchor</keyword>
<name>A0A813USN8_9BILA</name>
<evidence type="ECO:0000313" key="22">
    <source>
        <dbReference type="EMBL" id="CAF0826840.1"/>
    </source>
</evidence>
<keyword evidence="7" id="KW-0808">Transferase</keyword>
<evidence type="ECO:0000256" key="12">
    <source>
        <dbReference type="ARBA" id="ARBA00023034"/>
    </source>
</evidence>
<dbReference type="UniPathway" id="UPA00378"/>
<keyword evidence="12" id="KW-0333">Golgi apparatus</keyword>
<evidence type="ECO:0000256" key="10">
    <source>
        <dbReference type="ARBA" id="ARBA00022968"/>
    </source>
</evidence>
<keyword evidence="24" id="KW-1185">Reference proteome</keyword>
<evidence type="ECO:0000256" key="17">
    <source>
        <dbReference type="ARBA" id="ARBA00032175"/>
    </source>
</evidence>
<dbReference type="GO" id="GO:0046872">
    <property type="term" value="F:metal ion binding"/>
    <property type="evidence" value="ECO:0007669"/>
    <property type="project" value="UniProtKB-KW"/>
</dbReference>
<dbReference type="PANTHER" id="PTHR46420:SF1">
    <property type="entry name" value="BETA-1,4-GLUCURONYLTRANSFERASE 1"/>
    <property type="match status" value="1"/>
</dbReference>
<proteinExistence type="inferred from homology"/>
<keyword evidence="14" id="KW-0325">Glycoprotein</keyword>
<evidence type="ECO:0000256" key="20">
    <source>
        <dbReference type="ARBA" id="ARBA00047852"/>
    </source>
</evidence>
<comment type="catalytic activity">
    <reaction evidence="20">
        <text>3-O-[beta-D-Xyl-(1-&gt;4)-Rib-ol-P-Rib-ol-P-3-beta-D-GalNAc-(1-&gt;3)-beta-D-GlcNAc-(1-&gt;4)-(O-6-P-alpha-D-Man)]-Thr-[protein] + UDP-alpha-D-glucuronate = 3-O-[beta-D-GlcA-(1-&gt;3)-beta-D-Xyl-(1-&gt;4)-Rib-ol-P-Rib-ol-P-3-beta-D-GalNAc-(1-&gt;3)-beta-D-GlcNAc-(1-&gt;4)-(O-6-P-alpha-D-Man)]-Thr-[protein] + UDP + H(+)</text>
        <dbReference type="Rhea" id="RHEA:46860"/>
        <dbReference type="Rhea" id="RHEA-COMP:15023"/>
        <dbReference type="Rhea" id="RHEA-COMP:17482"/>
        <dbReference type="ChEBI" id="CHEBI:15378"/>
        <dbReference type="ChEBI" id="CHEBI:58052"/>
        <dbReference type="ChEBI" id="CHEBI:58223"/>
        <dbReference type="ChEBI" id="CHEBI:142405"/>
        <dbReference type="ChEBI" id="CHEBI:177336"/>
    </reaction>
</comment>
<evidence type="ECO:0000256" key="16">
    <source>
        <dbReference type="ARBA" id="ARBA00030723"/>
    </source>
</evidence>
<comment type="caution">
    <text evidence="22">The sequence shown here is derived from an EMBL/GenBank/DDBJ whole genome shotgun (WGS) entry which is preliminary data.</text>
</comment>
<keyword evidence="15" id="KW-0464">Manganese</keyword>
<dbReference type="Proteomes" id="UP000681722">
    <property type="component" value="Unassembled WGS sequence"/>
</dbReference>
<evidence type="ECO:0000256" key="6">
    <source>
        <dbReference type="ARBA" id="ARBA00022676"/>
    </source>
</evidence>
<dbReference type="GO" id="GO:0015020">
    <property type="term" value="F:glucuronosyltransferase activity"/>
    <property type="evidence" value="ECO:0007669"/>
    <property type="project" value="InterPro"/>
</dbReference>
<evidence type="ECO:0000256" key="2">
    <source>
        <dbReference type="ARBA" id="ARBA00004323"/>
    </source>
</evidence>
<keyword evidence="8 21" id="KW-0812">Transmembrane</keyword>
<keyword evidence="11 21" id="KW-1133">Transmembrane helix</keyword>
<evidence type="ECO:0000256" key="7">
    <source>
        <dbReference type="ARBA" id="ARBA00022679"/>
    </source>
</evidence>
<accession>A0A813USN8</accession>
<dbReference type="Proteomes" id="UP000663829">
    <property type="component" value="Unassembled WGS sequence"/>
</dbReference>
<dbReference type="OrthoDB" id="9974378at2759"/>
<dbReference type="AlphaFoldDB" id="A0A813USN8"/>
<organism evidence="22 24">
    <name type="scientific">Didymodactylos carnosus</name>
    <dbReference type="NCBI Taxonomy" id="1234261"/>
    <lineage>
        <taxon>Eukaryota</taxon>
        <taxon>Metazoa</taxon>
        <taxon>Spiralia</taxon>
        <taxon>Gnathifera</taxon>
        <taxon>Rotifera</taxon>
        <taxon>Eurotatoria</taxon>
        <taxon>Bdelloidea</taxon>
        <taxon>Philodinida</taxon>
        <taxon>Philodinidae</taxon>
        <taxon>Didymodactylos</taxon>
    </lineage>
</organism>
<dbReference type="GO" id="GO:0035269">
    <property type="term" value="P:protein O-linked glycosylation via mannose"/>
    <property type="evidence" value="ECO:0007669"/>
    <property type="project" value="TreeGrafter"/>
</dbReference>
<feature type="transmembrane region" description="Helical" evidence="21">
    <location>
        <begin position="116"/>
        <end position="140"/>
    </location>
</feature>
<protein>
    <recommendedName>
        <fullName evidence="5">Beta-1,4-glucuronyltransferase 1</fullName>
    </recommendedName>
    <alternativeName>
        <fullName evidence="16">I-beta-1,3-N-acetylglucosaminyltransferase</fullName>
    </alternativeName>
    <alternativeName>
        <fullName evidence="19">N-acetyllactosaminide beta-1,3-N-acetylglucosaminyltransferase</fullName>
    </alternativeName>
    <alternativeName>
        <fullName evidence="17">Poly-N-acetyllactosamine extension enzyme</fullName>
    </alternativeName>
    <alternativeName>
        <fullName evidence="18">UDP-GlcNAc:betaGal beta-1,3-N-acetylglucosaminyltransferase 1</fullName>
    </alternativeName>
</protein>
<keyword evidence="6" id="KW-0328">Glycosyltransferase</keyword>
<evidence type="ECO:0000313" key="23">
    <source>
        <dbReference type="EMBL" id="CAF3613717.1"/>
    </source>
</evidence>
<evidence type="ECO:0000256" key="13">
    <source>
        <dbReference type="ARBA" id="ARBA00023136"/>
    </source>
</evidence>
<evidence type="ECO:0000256" key="14">
    <source>
        <dbReference type="ARBA" id="ARBA00023180"/>
    </source>
</evidence>
<evidence type="ECO:0000256" key="21">
    <source>
        <dbReference type="SAM" id="Phobius"/>
    </source>
</evidence>
<evidence type="ECO:0000256" key="9">
    <source>
        <dbReference type="ARBA" id="ARBA00022723"/>
    </source>
</evidence>
<evidence type="ECO:0000256" key="18">
    <source>
        <dbReference type="ARBA" id="ARBA00032181"/>
    </source>
</evidence>
<evidence type="ECO:0000256" key="15">
    <source>
        <dbReference type="ARBA" id="ARBA00023211"/>
    </source>
</evidence>
<evidence type="ECO:0000256" key="4">
    <source>
        <dbReference type="ARBA" id="ARBA00008539"/>
    </source>
</evidence>
<comment type="pathway">
    <text evidence="3">Protein modification; protein glycosylation.</text>
</comment>
<evidence type="ECO:0000313" key="24">
    <source>
        <dbReference type="Proteomes" id="UP000663829"/>
    </source>
</evidence>
<comment type="subcellular location">
    <subcellularLocation>
        <location evidence="2">Golgi apparatus membrane</location>
        <topology evidence="2">Single-pass type II membrane protein</topology>
    </subcellularLocation>
</comment>
<evidence type="ECO:0000256" key="19">
    <source>
        <dbReference type="ARBA" id="ARBA00033291"/>
    </source>
</evidence>
<sequence length="514" mass="59954">MDDFCIYDDQKLAFINYNWLLNDLPHLDNLNINQNSHHLLVTTVTSNSSSGVVTSSSVTLCSGGIGETGKNQTASGVVPTHKKKIMSVVYRYYLRTKRFYRTYCQTKSRLIRILKIICIIVITLLIMNLINVTLFSTIFFTQDDTHETDYDHDTRPHYKQIETEKRFDSSGNYLIVTNFLKYRSKSTIRTDLLSLNLHCNVEQLNLLVLYAKLWPNPISIALYIKGTKASNHIDYASMWLRCNRKIFKHLSVHLVISATAYEKSLSGQQHSRDVKYAMNCAHIRYVNHTDDMDTTPYPSNLLRNVARQGFNVSYHLTLDIDIIPSPDLFHDLFLFLTSIDSQEKLNRTVYVLPVFEIHSNILEIQPLPQNKRELILSWNDKQIQPYKTNICPQCQLLTNYTAWKEAVENDQVIPLFRPHYSTPWEPLYVGPIDVPQYDQRFKQHAHARISQCCETYLAGYDYAVLNNVFLYRKGFFDKNEVQSTELIDDETSKLLYEQFKEDIRFRYPNASRKC</sequence>
<evidence type="ECO:0000256" key="8">
    <source>
        <dbReference type="ARBA" id="ARBA00022692"/>
    </source>
</evidence>
<evidence type="ECO:0000256" key="5">
    <source>
        <dbReference type="ARBA" id="ARBA00017962"/>
    </source>
</evidence>
<keyword evidence="9" id="KW-0479">Metal-binding</keyword>
<dbReference type="InterPro" id="IPR043189">
    <property type="entry name" value="B4GAT1"/>
</dbReference>
<reference evidence="22" key="1">
    <citation type="submission" date="2021-02" db="EMBL/GenBank/DDBJ databases">
        <authorList>
            <person name="Nowell W R."/>
        </authorList>
    </citation>
    <scope>NUCLEOTIDE SEQUENCE</scope>
</reference>
<dbReference type="EMBL" id="CAJOBC010000672">
    <property type="protein sequence ID" value="CAF3613717.1"/>
    <property type="molecule type" value="Genomic_DNA"/>
</dbReference>
<comment type="similarity">
    <text evidence="4">Belongs to the glycosyltransferase 49 family.</text>
</comment>
<dbReference type="Pfam" id="PF13896">
    <property type="entry name" value="Glyco_transf_49"/>
    <property type="match status" value="1"/>
</dbReference>
<keyword evidence="13 21" id="KW-0472">Membrane</keyword>
<evidence type="ECO:0000256" key="1">
    <source>
        <dbReference type="ARBA" id="ARBA00001936"/>
    </source>
</evidence>
<comment type="cofactor">
    <cofactor evidence="1">
        <name>Mn(2+)</name>
        <dbReference type="ChEBI" id="CHEBI:29035"/>
    </cofactor>
</comment>
<dbReference type="PANTHER" id="PTHR46420">
    <property type="entry name" value="BETA-1,4-GLUCURONYLTRANSFERASE 1"/>
    <property type="match status" value="1"/>
</dbReference>
<gene>
    <name evidence="22" type="ORF">GPM918_LOCUS4843</name>
    <name evidence="23" type="ORF">SRO942_LOCUS4844</name>
</gene>
<dbReference type="EMBL" id="CAJNOQ010000672">
    <property type="protein sequence ID" value="CAF0826840.1"/>
    <property type="molecule type" value="Genomic_DNA"/>
</dbReference>
<evidence type="ECO:0000256" key="3">
    <source>
        <dbReference type="ARBA" id="ARBA00004922"/>
    </source>
</evidence>
<dbReference type="GO" id="GO:0000139">
    <property type="term" value="C:Golgi membrane"/>
    <property type="evidence" value="ECO:0007669"/>
    <property type="project" value="UniProtKB-SubCell"/>
</dbReference>
<evidence type="ECO:0000256" key="11">
    <source>
        <dbReference type="ARBA" id="ARBA00022989"/>
    </source>
</evidence>